<dbReference type="Pfam" id="PF13521">
    <property type="entry name" value="AAA_28"/>
    <property type="match status" value="1"/>
</dbReference>
<dbReference type="Gene3D" id="3.40.50.300">
    <property type="entry name" value="P-loop containing nucleotide triphosphate hydrolases"/>
    <property type="match status" value="1"/>
</dbReference>
<accession>A0ABQ8ULB1</accession>
<sequence>MLVVCFEGCHGSGKTALVQRFKELGFQVLDEAFLNMPRSPLPPQSLVMESIWVSQWIQRILALALEDGASEKLYIADRSPYSAEFYADHGHLLRPILDQQIQQLHSHGIHVVTVYIKVQTDLLWHRILDRLQREPHRLKYHEDSREWMERCLRFYDSHHWDFIVANDERSIADTQLDVVSQLKRTEDCSAFFGNPIKAVM</sequence>
<comment type="caution">
    <text evidence="2">The sequence shown here is derived from an EMBL/GenBank/DDBJ whole genome shotgun (WGS) entry which is preliminary data.</text>
</comment>
<dbReference type="EMBL" id="JAPMOS010000016">
    <property type="protein sequence ID" value="KAJ4459984.1"/>
    <property type="molecule type" value="Genomic_DNA"/>
</dbReference>
<proteinExistence type="predicted"/>
<organism evidence="2 3">
    <name type="scientific">Paratrimastix pyriformis</name>
    <dbReference type="NCBI Taxonomy" id="342808"/>
    <lineage>
        <taxon>Eukaryota</taxon>
        <taxon>Metamonada</taxon>
        <taxon>Preaxostyla</taxon>
        <taxon>Paratrimastigidae</taxon>
        <taxon>Paratrimastix</taxon>
    </lineage>
</organism>
<protein>
    <recommendedName>
        <fullName evidence="1">NadR/Ttd14 AAA domain-containing protein</fullName>
    </recommendedName>
</protein>
<evidence type="ECO:0000313" key="3">
    <source>
        <dbReference type="Proteomes" id="UP001141327"/>
    </source>
</evidence>
<gene>
    <name evidence="2" type="ORF">PAPYR_4062</name>
</gene>
<dbReference type="InterPro" id="IPR027417">
    <property type="entry name" value="P-loop_NTPase"/>
</dbReference>
<dbReference type="InterPro" id="IPR038727">
    <property type="entry name" value="NadR/Ttd14_AAA_dom"/>
</dbReference>
<evidence type="ECO:0000259" key="1">
    <source>
        <dbReference type="Pfam" id="PF13521"/>
    </source>
</evidence>
<evidence type="ECO:0000313" key="2">
    <source>
        <dbReference type="EMBL" id="KAJ4459984.1"/>
    </source>
</evidence>
<name>A0ABQ8ULB1_9EUKA</name>
<dbReference type="Proteomes" id="UP001141327">
    <property type="component" value="Unassembled WGS sequence"/>
</dbReference>
<dbReference type="SUPFAM" id="SSF52540">
    <property type="entry name" value="P-loop containing nucleoside triphosphate hydrolases"/>
    <property type="match status" value="1"/>
</dbReference>
<feature type="domain" description="NadR/Ttd14 AAA" evidence="1">
    <location>
        <begin position="4"/>
        <end position="164"/>
    </location>
</feature>
<keyword evidence="3" id="KW-1185">Reference proteome</keyword>
<reference evidence="2" key="1">
    <citation type="journal article" date="2022" name="bioRxiv">
        <title>Genomics of Preaxostyla Flagellates Illuminates Evolutionary Transitions and the Path Towards Mitochondrial Loss.</title>
        <authorList>
            <person name="Novak L.V.F."/>
            <person name="Treitli S.C."/>
            <person name="Pyrih J."/>
            <person name="Halakuc P."/>
            <person name="Pipaliya S.V."/>
            <person name="Vacek V."/>
            <person name="Brzon O."/>
            <person name="Soukal P."/>
            <person name="Eme L."/>
            <person name="Dacks J.B."/>
            <person name="Karnkowska A."/>
            <person name="Elias M."/>
            <person name="Hampl V."/>
        </authorList>
    </citation>
    <scope>NUCLEOTIDE SEQUENCE</scope>
    <source>
        <strain evidence="2">RCP-MX</strain>
    </source>
</reference>